<evidence type="ECO:0000313" key="6">
    <source>
        <dbReference type="Proteomes" id="UP000794436"/>
    </source>
</evidence>
<protein>
    <recommendedName>
        <fullName evidence="4">EF-hand domain-containing protein</fullName>
    </recommendedName>
</protein>
<evidence type="ECO:0000259" key="4">
    <source>
        <dbReference type="PROSITE" id="PS50222"/>
    </source>
</evidence>
<evidence type="ECO:0000256" key="2">
    <source>
        <dbReference type="SAM" id="Coils"/>
    </source>
</evidence>
<keyword evidence="1" id="KW-0106">Calcium</keyword>
<feature type="compositionally biased region" description="Pro residues" evidence="3">
    <location>
        <begin position="213"/>
        <end position="224"/>
    </location>
</feature>
<evidence type="ECO:0000256" key="3">
    <source>
        <dbReference type="SAM" id="MobiDB-lite"/>
    </source>
</evidence>
<dbReference type="InterPro" id="IPR011992">
    <property type="entry name" value="EF-hand-dom_pair"/>
</dbReference>
<feature type="region of interest" description="Disordered" evidence="3">
    <location>
        <begin position="264"/>
        <end position="295"/>
    </location>
</feature>
<dbReference type="Proteomes" id="UP000794436">
    <property type="component" value="Unassembled WGS sequence"/>
</dbReference>
<dbReference type="OrthoDB" id="186625at2759"/>
<accession>A0A8K1CEF2</accession>
<gene>
    <name evidence="5" type="ORF">Poli38472_012694</name>
</gene>
<keyword evidence="2" id="KW-0175">Coiled coil</keyword>
<dbReference type="InterPro" id="IPR002048">
    <property type="entry name" value="EF_hand_dom"/>
</dbReference>
<dbReference type="GO" id="GO:0005509">
    <property type="term" value="F:calcium ion binding"/>
    <property type="evidence" value="ECO:0007669"/>
    <property type="project" value="InterPro"/>
</dbReference>
<sequence>MATKTDAKKKSKDKSKKEKEKEKEKSPTKERKKKTPTEEKGREKRRAKDPVEQPPAPAPVEPIAYDPDAIQLFRRYDQSRTGFLTRLDFLSLLRDYAQPPIGSQTARHRQETMRAPLSLTDASGIPLGYARAEKNSEFEAGQLFERYDKDHTGTLTMDKFQVFFADFRPQLRVFAEDLSYAASHPPPPPQPEPVAVPQNIETSKELERQVSPQPRPPSPRPAPVDVPSQYRVALWELRKICKEELVQQRELVKDKLAKLKEVLSDADTGQSSHSDPLQLWSDGRDRHRSRSSWQENQLNDQYEAMESDLERMERILRIVRRQLRKRADLSITEMEQFLIQSTSLLQDARDLAMRVYDHDEFQTRAPHSSNPRRIEDKGASKAHPISPNPKNRDPQASPHGESHEKAKDNIPEAKDKKAEAPVPSRQTVSELERMLSVKDQIIYQLLQQRTVLRREKASMESYVHELTEVSTLEMKKWAQLTDEMQAEIEHLRAQLHRH</sequence>
<feature type="compositionally biased region" description="Basic and acidic residues" evidence="3">
    <location>
        <begin position="15"/>
        <end position="51"/>
    </location>
</feature>
<feature type="region of interest" description="Disordered" evidence="3">
    <location>
        <begin position="1"/>
        <end position="63"/>
    </location>
</feature>
<evidence type="ECO:0000256" key="1">
    <source>
        <dbReference type="ARBA" id="ARBA00022837"/>
    </source>
</evidence>
<feature type="domain" description="EF-hand" evidence="4">
    <location>
        <begin position="64"/>
        <end position="99"/>
    </location>
</feature>
<organism evidence="5 6">
    <name type="scientific">Pythium oligandrum</name>
    <name type="common">Mycoparasitic fungus</name>
    <dbReference type="NCBI Taxonomy" id="41045"/>
    <lineage>
        <taxon>Eukaryota</taxon>
        <taxon>Sar</taxon>
        <taxon>Stramenopiles</taxon>
        <taxon>Oomycota</taxon>
        <taxon>Peronosporomycetes</taxon>
        <taxon>Pythiales</taxon>
        <taxon>Pythiaceae</taxon>
        <taxon>Pythium</taxon>
    </lineage>
</organism>
<dbReference type="Gene3D" id="1.10.238.10">
    <property type="entry name" value="EF-hand"/>
    <property type="match status" value="1"/>
</dbReference>
<keyword evidence="6" id="KW-1185">Reference proteome</keyword>
<comment type="caution">
    <text evidence="5">The sequence shown here is derived from an EMBL/GenBank/DDBJ whole genome shotgun (WGS) entry which is preliminary data.</text>
</comment>
<feature type="region of interest" description="Disordered" evidence="3">
    <location>
        <begin position="204"/>
        <end position="225"/>
    </location>
</feature>
<feature type="coiled-coil region" evidence="2">
    <location>
        <begin position="295"/>
        <end position="322"/>
    </location>
</feature>
<dbReference type="AlphaFoldDB" id="A0A8K1CEF2"/>
<dbReference type="PROSITE" id="PS50222">
    <property type="entry name" value="EF_HAND_2"/>
    <property type="match status" value="2"/>
</dbReference>
<feature type="region of interest" description="Disordered" evidence="3">
    <location>
        <begin position="362"/>
        <end position="427"/>
    </location>
</feature>
<dbReference type="PROSITE" id="PS00018">
    <property type="entry name" value="EF_HAND_1"/>
    <property type="match status" value="1"/>
</dbReference>
<name>A0A8K1CEF2_PYTOL</name>
<feature type="compositionally biased region" description="Basic and acidic residues" evidence="3">
    <location>
        <begin position="400"/>
        <end position="419"/>
    </location>
</feature>
<proteinExistence type="predicted"/>
<reference evidence="5" key="1">
    <citation type="submission" date="2019-03" db="EMBL/GenBank/DDBJ databases">
        <title>Long read genome sequence of the mycoparasitic Pythium oligandrum ATCC 38472 isolated from sugarbeet rhizosphere.</title>
        <authorList>
            <person name="Gaulin E."/>
        </authorList>
    </citation>
    <scope>NUCLEOTIDE SEQUENCE</scope>
    <source>
        <strain evidence="5">ATCC 38472_TT</strain>
    </source>
</reference>
<feature type="domain" description="EF-hand" evidence="4">
    <location>
        <begin position="135"/>
        <end position="170"/>
    </location>
</feature>
<evidence type="ECO:0000313" key="5">
    <source>
        <dbReference type="EMBL" id="TMW61503.1"/>
    </source>
</evidence>
<dbReference type="EMBL" id="SPLM01000076">
    <property type="protein sequence ID" value="TMW61503.1"/>
    <property type="molecule type" value="Genomic_DNA"/>
</dbReference>
<dbReference type="SUPFAM" id="SSF47473">
    <property type="entry name" value="EF-hand"/>
    <property type="match status" value="1"/>
</dbReference>
<dbReference type="InterPro" id="IPR018247">
    <property type="entry name" value="EF_Hand_1_Ca_BS"/>
</dbReference>